<dbReference type="AlphaFoldDB" id="V5C8T3"/>
<dbReference type="eggNOG" id="ENOG5033ZD5">
    <property type="taxonomic scope" value="Bacteria"/>
</dbReference>
<dbReference type="STRING" id="1116472.MGMO_35c00190"/>
<name>V5C8T3_9GAMM</name>
<gene>
    <name evidence="1" type="ORF">MGMO_35c00190</name>
</gene>
<organism evidence="1 2">
    <name type="scientific">Methyloglobulus morosus KoM1</name>
    <dbReference type="NCBI Taxonomy" id="1116472"/>
    <lineage>
        <taxon>Bacteria</taxon>
        <taxon>Pseudomonadati</taxon>
        <taxon>Pseudomonadota</taxon>
        <taxon>Gammaproteobacteria</taxon>
        <taxon>Methylococcales</taxon>
        <taxon>Methylococcaceae</taxon>
        <taxon>Methyloglobulus</taxon>
    </lineage>
</organism>
<reference evidence="1 2" key="1">
    <citation type="journal article" date="2013" name="Genome Announc.">
        <title>Draft Genome Sequence of the Methanotrophic Gammaproteobacterium Methyloglobulus morosus DSM 22980 Strain KoM1.</title>
        <authorList>
            <person name="Poehlein A."/>
            <person name="Deutzmann J.S."/>
            <person name="Daniel R."/>
            <person name="Simeonova D.D."/>
        </authorList>
    </citation>
    <scope>NUCLEOTIDE SEQUENCE [LARGE SCALE GENOMIC DNA]</scope>
    <source>
        <strain evidence="1 2">KoM1</strain>
    </source>
</reference>
<comment type="caution">
    <text evidence="1">The sequence shown here is derived from an EMBL/GenBank/DDBJ whole genome shotgun (WGS) entry which is preliminary data.</text>
</comment>
<evidence type="ECO:0000313" key="2">
    <source>
        <dbReference type="Proteomes" id="UP000017842"/>
    </source>
</evidence>
<dbReference type="EMBL" id="AYLO01000034">
    <property type="protein sequence ID" value="ESS73123.1"/>
    <property type="molecule type" value="Genomic_DNA"/>
</dbReference>
<sequence>MNLFCHTIIDLIKKSAYWADRSIRSELSIGLIADENDYTSNFTAEFRRQINAKAISGLTAISYKVNGSIERKTGADACIILSNHSEAKMCLFEAKLPRLSTKVNAWDSIQKSTSQSHFSSQLQRQKRYKSCFAIWEMFYCDNEFKKQPAPFLDFVSSCITHDEAFNYDDLSRSNRYAAWTDSELIDMHDKSTIYQVDDLIESVCMCNMGTRINVHRVNGLLSELERTVDVLSISYDDSNENS</sequence>
<protein>
    <submittedName>
        <fullName evidence="1">Uncharacterized protein</fullName>
    </submittedName>
</protein>
<evidence type="ECO:0000313" key="1">
    <source>
        <dbReference type="EMBL" id="ESS73123.1"/>
    </source>
</evidence>
<keyword evidence="2" id="KW-1185">Reference proteome</keyword>
<dbReference type="OrthoDB" id="7062852at2"/>
<accession>V5C8T3</accession>
<proteinExistence type="predicted"/>
<dbReference type="Proteomes" id="UP000017842">
    <property type="component" value="Unassembled WGS sequence"/>
</dbReference>
<dbReference type="RefSeq" id="WP_023493867.1">
    <property type="nucleotide sequence ID" value="NZ_AYLO01000034.1"/>
</dbReference>